<dbReference type="EMBL" id="CASHTH010004277">
    <property type="protein sequence ID" value="CAI8055410.1"/>
    <property type="molecule type" value="Genomic_DNA"/>
</dbReference>
<name>A0AA35TVU6_GEOBA</name>
<accession>A0AA35TVU6</accession>
<comment type="caution">
    <text evidence="1">The sequence shown here is derived from an EMBL/GenBank/DDBJ whole genome shotgun (WGS) entry which is preliminary data.</text>
</comment>
<dbReference type="AlphaFoldDB" id="A0AA35TVU6"/>
<evidence type="ECO:0000313" key="1">
    <source>
        <dbReference type="EMBL" id="CAI8055410.1"/>
    </source>
</evidence>
<sequence length="88" mass="9914">MEPRMQDSGEWRLSGGKTRRKSVHPLRKLSVTTKGVVICRAHCNPTLLVLLAVELPRLYILVICRAHCNPTLLVLLAVELECRNILLS</sequence>
<reference evidence="1" key="1">
    <citation type="submission" date="2023-03" db="EMBL/GenBank/DDBJ databases">
        <authorList>
            <person name="Steffen K."/>
            <person name="Cardenas P."/>
        </authorList>
    </citation>
    <scope>NUCLEOTIDE SEQUENCE</scope>
</reference>
<evidence type="ECO:0000313" key="2">
    <source>
        <dbReference type="Proteomes" id="UP001174909"/>
    </source>
</evidence>
<dbReference type="Proteomes" id="UP001174909">
    <property type="component" value="Unassembled WGS sequence"/>
</dbReference>
<proteinExistence type="predicted"/>
<protein>
    <submittedName>
        <fullName evidence="1">Uncharacterized protein</fullName>
    </submittedName>
</protein>
<keyword evidence="2" id="KW-1185">Reference proteome</keyword>
<organism evidence="1 2">
    <name type="scientific">Geodia barretti</name>
    <name type="common">Barrett's horny sponge</name>
    <dbReference type="NCBI Taxonomy" id="519541"/>
    <lineage>
        <taxon>Eukaryota</taxon>
        <taxon>Metazoa</taxon>
        <taxon>Porifera</taxon>
        <taxon>Demospongiae</taxon>
        <taxon>Heteroscleromorpha</taxon>
        <taxon>Tetractinellida</taxon>
        <taxon>Astrophorina</taxon>
        <taxon>Geodiidae</taxon>
        <taxon>Geodia</taxon>
    </lineage>
</organism>
<gene>
    <name evidence="1" type="ORF">GBAR_LOCUS30265</name>
</gene>